<dbReference type="EMBL" id="AYSA01000102">
    <property type="protein sequence ID" value="ESZ97106.1"/>
    <property type="molecule type" value="Genomic_DNA"/>
</dbReference>
<feature type="region of interest" description="Disordered" evidence="1">
    <location>
        <begin position="134"/>
        <end position="194"/>
    </location>
</feature>
<reference evidence="2 3" key="1">
    <citation type="journal article" date="2014" name="Genome Announc.">
        <title>Draft genome sequence of Sclerotinia borealis, a psychrophilic plant pathogenic fungus.</title>
        <authorList>
            <person name="Mardanov A.V."/>
            <person name="Beletsky A.V."/>
            <person name="Kadnikov V.V."/>
            <person name="Ignatov A.N."/>
            <person name="Ravin N.V."/>
        </authorList>
    </citation>
    <scope>NUCLEOTIDE SEQUENCE [LARGE SCALE GENOMIC DNA]</scope>
    <source>
        <strain evidence="3">F-4157</strain>
    </source>
</reference>
<organism evidence="2 3">
    <name type="scientific">Sclerotinia borealis (strain F-4128)</name>
    <dbReference type="NCBI Taxonomy" id="1432307"/>
    <lineage>
        <taxon>Eukaryota</taxon>
        <taxon>Fungi</taxon>
        <taxon>Dikarya</taxon>
        <taxon>Ascomycota</taxon>
        <taxon>Pezizomycotina</taxon>
        <taxon>Leotiomycetes</taxon>
        <taxon>Helotiales</taxon>
        <taxon>Sclerotiniaceae</taxon>
        <taxon>Sclerotinia</taxon>
    </lineage>
</organism>
<proteinExistence type="predicted"/>
<protein>
    <submittedName>
        <fullName evidence="2">Uncharacterized protein</fullName>
    </submittedName>
</protein>
<feature type="compositionally biased region" description="Low complexity" evidence="1">
    <location>
        <begin position="176"/>
        <end position="189"/>
    </location>
</feature>
<gene>
    <name evidence="2" type="ORF">SBOR_2536</name>
</gene>
<keyword evidence="3" id="KW-1185">Reference proteome</keyword>
<accession>W9CMN3</accession>
<dbReference type="AlphaFoldDB" id="W9CMN3"/>
<dbReference type="Proteomes" id="UP000019487">
    <property type="component" value="Unassembled WGS sequence"/>
</dbReference>
<evidence type="ECO:0000313" key="3">
    <source>
        <dbReference type="Proteomes" id="UP000019487"/>
    </source>
</evidence>
<evidence type="ECO:0000256" key="1">
    <source>
        <dbReference type="SAM" id="MobiDB-lite"/>
    </source>
</evidence>
<dbReference type="OrthoDB" id="3554508at2759"/>
<comment type="caution">
    <text evidence="2">The sequence shown here is derived from an EMBL/GenBank/DDBJ whole genome shotgun (WGS) entry which is preliminary data.</text>
</comment>
<name>W9CMN3_SCLBF</name>
<dbReference type="HOGENOM" id="CLU_1289611_0_0_1"/>
<sequence>METNHRQSATTGPLVDFRTRMIKGHQLDIQQHQEHLRDYTMRHKDDCNARLSVTDSKKRRVVMAGNPEDEEILEEVQEIREEVMERRRQELVENFDTEPFDPSVDELLDSQVRHYGALQQLGLVPFQFKVKAGQQESEQRHNSGESDFAPTYGEFCPDSPVPRLSDQNKKFRSSRGENNTGTNGNSGSGVTKKRPIINEEDILKLIFKDIEDCS</sequence>
<evidence type="ECO:0000313" key="2">
    <source>
        <dbReference type="EMBL" id="ESZ97106.1"/>
    </source>
</evidence>